<evidence type="ECO:0000313" key="2">
    <source>
        <dbReference type="Proteomes" id="UP001143981"/>
    </source>
</evidence>
<name>A0A9W7Y9N6_9FUNG</name>
<reference evidence="1" key="1">
    <citation type="submission" date="2022-07" db="EMBL/GenBank/DDBJ databases">
        <title>Phylogenomic reconstructions and comparative analyses of Kickxellomycotina fungi.</title>
        <authorList>
            <person name="Reynolds N.K."/>
            <person name="Stajich J.E."/>
            <person name="Barry K."/>
            <person name="Grigoriev I.V."/>
            <person name="Crous P."/>
            <person name="Smith M.E."/>
        </authorList>
    </citation>
    <scope>NUCLEOTIDE SEQUENCE</scope>
    <source>
        <strain evidence="1">BCRC 34381</strain>
    </source>
</reference>
<dbReference type="Proteomes" id="UP001143981">
    <property type="component" value="Unassembled WGS sequence"/>
</dbReference>
<protein>
    <submittedName>
        <fullName evidence="1">Uncharacterized protein</fullName>
    </submittedName>
</protein>
<dbReference type="OrthoDB" id="5513006at2759"/>
<dbReference type="EMBL" id="JANBOI010001378">
    <property type="protein sequence ID" value="KAJ1726772.1"/>
    <property type="molecule type" value="Genomic_DNA"/>
</dbReference>
<organism evidence="1 2">
    <name type="scientific">Coemansia biformis</name>
    <dbReference type="NCBI Taxonomy" id="1286918"/>
    <lineage>
        <taxon>Eukaryota</taxon>
        <taxon>Fungi</taxon>
        <taxon>Fungi incertae sedis</taxon>
        <taxon>Zoopagomycota</taxon>
        <taxon>Kickxellomycotina</taxon>
        <taxon>Kickxellomycetes</taxon>
        <taxon>Kickxellales</taxon>
        <taxon>Kickxellaceae</taxon>
        <taxon>Coemansia</taxon>
    </lineage>
</organism>
<dbReference type="AlphaFoldDB" id="A0A9W7Y9N6"/>
<sequence length="97" mass="10884">GFQYIISIPERMEHEPLSPLDTNISELSITMYQLPSPEAGAMVAKYLLLKLPTLASLALGGFPEQPIVTFVGEYSHWYPHLATVDIQFCVAKSNWIF</sequence>
<comment type="caution">
    <text evidence="1">The sequence shown here is derived from an EMBL/GenBank/DDBJ whole genome shotgun (WGS) entry which is preliminary data.</text>
</comment>
<keyword evidence="2" id="KW-1185">Reference proteome</keyword>
<proteinExistence type="predicted"/>
<evidence type="ECO:0000313" key="1">
    <source>
        <dbReference type="EMBL" id="KAJ1726772.1"/>
    </source>
</evidence>
<gene>
    <name evidence="1" type="ORF">LPJ61_004970</name>
</gene>
<feature type="non-terminal residue" evidence="1">
    <location>
        <position position="1"/>
    </location>
</feature>
<accession>A0A9W7Y9N6</accession>